<accession>A0A7W8ENE3</accession>
<dbReference type="RefSeq" id="WP_151158667.1">
    <property type="nucleotide sequence ID" value="NZ_JACHIL010000001.1"/>
</dbReference>
<sequence length="356" mass="39932">MTKYFSWNPVHDQIFDGEYNDQTLTTEDRVDDYSIYTFNKVNSNFSMSALGNTTLNLNVNKDAVNVKNHIYWSSNVYGKVINIITGRLWCNGSYGGKKYNAVIESYRPNYLSFNISSIFLMRNYNNILFQNVYMNANSSGSLLITGNNNVVFSGDGGDINIYDNFSYQINYSNRIHIENVNFNINIKGDSHIGFELNASIIEFFSYDKDGNRGIKLNNISYGNIYSPRISLNDAKIYINDNAILRFSTDNLVVTSGGRFTISSNGQMNASGLVNNSLGFSGSDLSSYPKGLFSFNAPNGAINGFFTFDGWTTGKELSDLFMYELISVNGNTDETYLRSVLNFEDANSGLKISMNNN</sequence>
<protein>
    <submittedName>
        <fullName evidence="1">Uncharacterized protein</fullName>
    </submittedName>
</protein>
<gene>
    <name evidence="1" type="ORF">HNQ68_000646</name>
</gene>
<name>A0A7W8ENE3_9HYPH</name>
<comment type="caution">
    <text evidence="1">The sequence shown here is derived from an EMBL/GenBank/DDBJ whole genome shotgun (WGS) entry which is preliminary data.</text>
</comment>
<evidence type="ECO:0000313" key="1">
    <source>
        <dbReference type="EMBL" id="MBB5090134.1"/>
    </source>
</evidence>
<dbReference type="EMBL" id="JACHIL010000001">
    <property type="protein sequence ID" value="MBB5090134.1"/>
    <property type="molecule type" value="Genomic_DNA"/>
</dbReference>
<organism evidence="1 2">
    <name type="scientific">Pseudochrobactrum saccharolyticum</name>
    <dbReference type="NCBI Taxonomy" id="354352"/>
    <lineage>
        <taxon>Bacteria</taxon>
        <taxon>Pseudomonadati</taxon>
        <taxon>Pseudomonadota</taxon>
        <taxon>Alphaproteobacteria</taxon>
        <taxon>Hyphomicrobiales</taxon>
        <taxon>Brucellaceae</taxon>
        <taxon>Pseudochrobactrum</taxon>
    </lineage>
</organism>
<keyword evidence="2" id="KW-1185">Reference proteome</keyword>
<dbReference type="AlphaFoldDB" id="A0A7W8ENE3"/>
<dbReference type="Proteomes" id="UP000531231">
    <property type="component" value="Unassembled WGS sequence"/>
</dbReference>
<evidence type="ECO:0000313" key="2">
    <source>
        <dbReference type="Proteomes" id="UP000531231"/>
    </source>
</evidence>
<proteinExistence type="predicted"/>
<reference evidence="1 2" key="1">
    <citation type="submission" date="2020-08" db="EMBL/GenBank/DDBJ databases">
        <title>Genomic Encyclopedia of Type Strains, Phase IV (KMG-IV): sequencing the most valuable type-strain genomes for metagenomic binning, comparative biology and taxonomic classification.</title>
        <authorList>
            <person name="Goeker M."/>
        </authorList>
    </citation>
    <scope>NUCLEOTIDE SEQUENCE [LARGE SCALE GENOMIC DNA]</scope>
    <source>
        <strain evidence="1 2">DSM 25620</strain>
    </source>
</reference>